<evidence type="ECO:0000313" key="11">
    <source>
        <dbReference type="Proteomes" id="UP001155604"/>
    </source>
</evidence>
<dbReference type="SUPFAM" id="SSF144091">
    <property type="entry name" value="Rhomboid-like"/>
    <property type="match status" value="1"/>
</dbReference>
<evidence type="ECO:0000256" key="6">
    <source>
        <dbReference type="ARBA" id="ARBA00023136"/>
    </source>
</evidence>
<feature type="transmembrane region" description="Helical" evidence="8">
    <location>
        <begin position="375"/>
        <end position="402"/>
    </location>
</feature>
<sequence>MAVLLKKLQLIYFPFLFMSLLFISGYSLIHWLLLIKFEFFNLDEDLVNLGLPLILSWLLLVIFLRPRLKLLKFVKDNSRFYYLLFAVQLVAVPCIIAQEYLKTATGQLTQLASIQELYLHKKTQYYQLQQAYIDKTQISVQRNIEVTGKSNSHLNMTLYIAMPIFASGADRRRTSVLAWYGKTYQQEISNRLEPDEKEQAYKAFLTQSQREFDKFDPQTFVYLERLAPSSLQRYLLSAAEKSPLYQAEYPTIFMPKFEPFEARNGNKLAWMLIWFVAGALVWFVLLLRVKLDEEALKAETVTKRLNHAGTIAELNDFFEMIRPKPGFIATPILMYLNVLVFILMAWSSQHFINLQGSFMLEWGANFRPKVLAGEWWRLITSTFIHGGLAHLALNLYGLFFVGSFLEPVLGKWRLFLAYLITGVLASIASICWYDATVSVGASGAIMGLLGILVIWAWKKIFPQDINWILSINLAFFVTISLVAGLLGGVDNAAHIGGLLSGLVLGYLSLRYAQRAQGARGAQGARKIEGHSPVKKRKPRRK</sequence>
<evidence type="ECO:0000259" key="9">
    <source>
        <dbReference type="Pfam" id="PF01694"/>
    </source>
</evidence>
<feature type="transmembrane region" description="Helical" evidence="8">
    <location>
        <begin position="80"/>
        <end position="101"/>
    </location>
</feature>
<feature type="transmembrane region" description="Helical" evidence="8">
    <location>
        <begin position="12"/>
        <end position="34"/>
    </location>
</feature>
<evidence type="ECO:0000256" key="3">
    <source>
        <dbReference type="ARBA" id="ARBA00022692"/>
    </source>
</evidence>
<keyword evidence="11" id="KW-1185">Reference proteome</keyword>
<dbReference type="PANTHER" id="PTHR43731:SF14">
    <property type="entry name" value="PRESENILIN-ASSOCIATED RHOMBOID-LIKE PROTEIN, MITOCHONDRIAL"/>
    <property type="match status" value="1"/>
</dbReference>
<dbReference type="InterPro" id="IPR022764">
    <property type="entry name" value="Peptidase_S54_rhomboid_dom"/>
</dbReference>
<keyword evidence="10" id="KW-0645">Protease</keyword>
<evidence type="ECO:0000256" key="2">
    <source>
        <dbReference type="ARBA" id="ARBA00009045"/>
    </source>
</evidence>
<evidence type="ECO:0000256" key="8">
    <source>
        <dbReference type="SAM" id="Phobius"/>
    </source>
</evidence>
<dbReference type="EMBL" id="JAMTCC010000007">
    <property type="protein sequence ID" value="MCT7944838.1"/>
    <property type="molecule type" value="Genomic_DNA"/>
</dbReference>
<feature type="transmembrane region" description="Helical" evidence="8">
    <location>
        <begin position="492"/>
        <end position="509"/>
    </location>
</feature>
<evidence type="ECO:0000256" key="7">
    <source>
        <dbReference type="SAM" id="MobiDB-lite"/>
    </source>
</evidence>
<dbReference type="GO" id="GO:0004252">
    <property type="term" value="F:serine-type endopeptidase activity"/>
    <property type="evidence" value="ECO:0007669"/>
    <property type="project" value="InterPro"/>
</dbReference>
<comment type="similarity">
    <text evidence="2">Belongs to the peptidase S54 family.</text>
</comment>
<feature type="transmembrane region" description="Helical" evidence="8">
    <location>
        <begin position="469"/>
        <end position="486"/>
    </location>
</feature>
<proteinExistence type="inferred from homology"/>
<feature type="transmembrane region" description="Helical" evidence="8">
    <location>
        <begin position="414"/>
        <end position="433"/>
    </location>
</feature>
<dbReference type="AlphaFoldDB" id="A0A9X3AZK4"/>
<comment type="caution">
    <text evidence="10">The sequence shown here is derived from an EMBL/GenBank/DDBJ whole genome shotgun (WGS) entry which is preliminary data.</text>
</comment>
<feature type="region of interest" description="Disordered" evidence="7">
    <location>
        <begin position="521"/>
        <end position="541"/>
    </location>
</feature>
<evidence type="ECO:0000313" key="10">
    <source>
        <dbReference type="EMBL" id="MCT7944838.1"/>
    </source>
</evidence>
<dbReference type="GO" id="GO:0016020">
    <property type="term" value="C:membrane"/>
    <property type="evidence" value="ECO:0007669"/>
    <property type="project" value="UniProtKB-SubCell"/>
</dbReference>
<feature type="compositionally biased region" description="Basic residues" evidence="7">
    <location>
        <begin position="532"/>
        <end position="541"/>
    </location>
</feature>
<feature type="transmembrane region" description="Helical" evidence="8">
    <location>
        <begin position="46"/>
        <end position="68"/>
    </location>
</feature>
<organism evidence="10 11">
    <name type="scientific">Shewanella septentrionalis</name>
    <dbReference type="NCBI Taxonomy" id="2952223"/>
    <lineage>
        <taxon>Bacteria</taxon>
        <taxon>Pseudomonadati</taxon>
        <taxon>Pseudomonadota</taxon>
        <taxon>Gammaproteobacteria</taxon>
        <taxon>Alteromonadales</taxon>
        <taxon>Shewanellaceae</taxon>
        <taxon>Shewanella</taxon>
    </lineage>
</organism>
<comment type="subcellular location">
    <subcellularLocation>
        <location evidence="1">Membrane</location>
        <topology evidence="1">Multi-pass membrane protein</topology>
    </subcellularLocation>
</comment>
<keyword evidence="3 8" id="KW-0812">Transmembrane</keyword>
<protein>
    <submittedName>
        <fullName evidence="10">Rhomboid family intramembrane serine protease</fullName>
    </submittedName>
</protein>
<evidence type="ECO:0000256" key="1">
    <source>
        <dbReference type="ARBA" id="ARBA00004141"/>
    </source>
</evidence>
<dbReference type="GO" id="GO:0006508">
    <property type="term" value="P:proteolysis"/>
    <property type="evidence" value="ECO:0007669"/>
    <property type="project" value="UniProtKB-KW"/>
</dbReference>
<evidence type="ECO:0000256" key="4">
    <source>
        <dbReference type="ARBA" id="ARBA00022801"/>
    </source>
</evidence>
<name>A0A9X3AZK4_9GAMM</name>
<dbReference type="PANTHER" id="PTHR43731">
    <property type="entry name" value="RHOMBOID PROTEASE"/>
    <property type="match status" value="1"/>
</dbReference>
<reference evidence="10" key="1">
    <citation type="journal article" date="2023" name="Int. J. Syst. Evol. Microbiol.">
        <title>&lt;i&gt;Shewanella septentrionalis&lt;/i&gt; sp. nov. and &lt;i&gt;Shewanella holmiensis&lt;/i&gt; sp. nov., isolated from Baltic Sea water and sediments.</title>
        <authorList>
            <person name="Martin-Rodriguez A.J."/>
            <person name="Thorell K."/>
            <person name="Joffre E."/>
            <person name="Jensie-Markopoulos S."/>
            <person name="Moore E.R.B."/>
            <person name="Sjoling A."/>
        </authorList>
    </citation>
    <scope>NUCLEOTIDE SEQUENCE</scope>
    <source>
        <strain evidence="10">SP1W3</strain>
    </source>
</reference>
<keyword evidence="5 8" id="KW-1133">Transmembrane helix</keyword>
<keyword evidence="4" id="KW-0378">Hydrolase</keyword>
<feature type="transmembrane region" description="Helical" evidence="8">
    <location>
        <begin position="268"/>
        <end position="287"/>
    </location>
</feature>
<dbReference type="RefSeq" id="WP_261272065.1">
    <property type="nucleotide sequence ID" value="NZ_JAMTCC010000007.1"/>
</dbReference>
<gene>
    <name evidence="10" type="ORF">NE536_05600</name>
</gene>
<feature type="transmembrane region" description="Helical" evidence="8">
    <location>
        <begin position="327"/>
        <end position="346"/>
    </location>
</feature>
<accession>A0A9X3AZK4</accession>
<feature type="domain" description="Peptidase S54 rhomboid" evidence="9">
    <location>
        <begin position="373"/>
        <end position="510"/>
    </location>
</feature>
<evidence type="ECO:0000256" key="5">
    <source>
        <dbReference type="ARBA" id="ARBA00022989"/>
    </source>
</evidence>
<dbReference type="InterPro" id="IPR035952">
    <property type="entry name" value="Rhomboid-like_sf"/>
</dbReference>
<feature type="transmembrane region" description="Helical" evidence="8">
    <location>
        <begin position="439"/>
        <end position="457"/>
    </location>
</feature>
<dbReference type="Pfam" id="PF01694">
    <property type="entry name" value="Rhomboid"/>
    <property type="match status" value="1"/>
</dbReference>
<dbReference type="Proteomes" id="UP001155604">
    <property type="component" value="Unassembled WGS sequence"/>
</dbReference>
<dbReference type="InterPro" id="IPR050925">
    <property type="entry name" value="Rhomboid_protease_S54"/>
</dbReference>
<keyword evidence="6 8" id="KW-0472">Membrane</keyword>
<dbReference type="Gene3D" id="1.20.1540.10">
    <property type="entry name" value="Rhomboid-like"/>
    <property type="match status" value="1"/>
</dbReference>